<sequence>MCKMRNRSKFVILAVLILVNAIFISSEMTAEEGDSMEEIEGKLEDISDEERKILDSLFIQAQEIEALEREKGKIVLDIEDMEKEIEDIDKKIHKETKNYEEKLNLLKQVLRSYQRMGPGSYIEIILDADNINNLLRRINTLRDLTRNTGGLLDSIDEIKNRLILEKANLDEKLNLLEEKENQLAKTIEEGQQKVQDMEEYLASLEGDREYYEERLDSILKMMDELTLLIKDATKEFTHIIKEGDLPEDKVEIKLAEKGVKATIDEDVFNEIIQTNSNLPKIILHFNLDRVGMEFPEKNLLLQGSFLILDGQTLKFQVEEGSFYGFVLKKGTIDKFFEEGDFVLDIQPLIGKNVMKKVEVREGYMELMVDIKLF</sequence>
<name>M1ZI26_9FIRM</name>
<gene>
    <name evidence="2" type="ORF">CUESP1_0927</name>
</gene>
<evidence type="ECO:0000313" key="2">
    <source>
        <dbReference type="EMBL" id="SHD76303.1"/>
    </source>
</evidence>
<organism evidence="2 3">
    <name type="scientific">[Clostridium] ultunense Esp</name>
    <dbReference type="NCBI Taxonomy" id="1288971"/>
    <lineage>
        <taxon>Bacteria</taxon>
        <taxon>Bacillati</taxon>
        <taxon>Bacillota</taxon>
        <taxon>Tissierellia</taxon>
        <taxon>Tissierellales</taxon>
        <taxon>Tepidimicrobiaceae</taxon>
        <taxon>Schnuerera</taxon>
    </lineage>
</organism>
<feature type="coiled-coil region" evidence="1">
    <location>
        <begin position="159"/>
        <end position="235"/>
    </location>
</feature>
<dbReference type="OrthoDB" id="1706424at2"/>
<dbReference type="Gene3D" id="6.10.250.3150">
    <property type="match status" value="1"/>
</dbReference>
<keyword evidence="3" id="KW-1185">Reference proteome</keyword>
<dbReference type="HOGENOM" id="CLU_741113_0_0_9"/>
<evidence type="ECO:0000256" key="1">
    <source>
        <dbReference type="SAM" id="Coils"/>
    </source>
</evidence>
<keyword evidence="1" id="KW-0175">Coiled coil</keyword>
<accession>M1ZI26</accession>
<dbReference type="AlphaFoldDB" id="M1ZI26"/>
<proteinExistence type="predicted"/>
<dbReference type="EMBL" id="LT669839">
    <property type="protein sequence ID" value="SHD76303.1"/>
    <property type="molecule type" value="Genomic_DNA"/>
</dbReference>
<reference evidence="2 3" key="1">
    <citation type="submission" date="2016-11" db="EMBL/GenBank/DDBJ databases">
        <authorList>
            <person name="Manzoor S."/>
        </authorList>
    </citation>
    <scope>NUCLEOTIDE SEQUENCE [LARGE SCALE GENOMIC DNA]</scope>
    <source>
        <strain evidence="2">Clostridium ultunense strain Esp</strain>
    </source>
</reference>
<feature type="coiled-coil region" evidence="1">
    <location>
        <begin position="64"/>
        <end position="116"/>
    </location>
</feature>
<dbReference type="Proteomes" id="UP000245423">
    <property type="component" value="Chromosome 1"/>
</dbReference>
<protein>
    <submittedName>
        <fullName evidence="2">Membrane-bound metallopeptidase-like protein</fullName>
    </submittedName>
</protein>
<evidence type="ECO:0000313" key="3">
    <source>
        <dbReference type="Proteomes" id="UP000245423"/>
    </source>
</evidence>
<dbReference type="RefSeq" id="WP_005588395.1">
    <property type="nucleotide sequence ID" value="NZ_LT669839.1"/>
</dbReference>